<evidence type="ECO:0000313" key="2">
    <source>
        <dbReference type="EMBL" id="SUP81004.1"/>
    </source>
</evidence>
<dbReference type="Gene3D" id="2.60.120.10">
    <property type="entry name" value="Jelly Rolls"/>
    <property type="match status" value="1"/>
</dbReference>
<keyword evidence="2" id="KW-0223">Dioxygenase</keyword>
<organism evidence="2 3">
    <name type="scientific">Yersinia pseudotuberculosis</name>
    <dbReference type="NCBI Taxonomy" id="633"/>
    <lineage>
        <taxon>Bacteria</taxon>
        <taxon>Pseudomonadati</taxon>
        <taxon>Pseudomonadota</taxon>
        <taxon>Gammaproteobacteria</taxon>
        <taxon>Enterobacterales</taxon>
        <taxon>Yersiniaceae</taxon>
        <taxon>Yersinia</taxon>
    </lineage>
</organism>
<dbReference type="RefSeq" id="WP_050092997.1">
    <property type="nucleotide sequence ID" value="NZ_NCLF01000110.1"/>
</dbReference>
<dbReference type="PANTHER" id="PTHR40112">
    <property type="entry name" value="H2HPP ISOMERASE"/>
    <property type="match status" value="1"/>
</dbReference>
<evidence type="ECO:0000259" key="1">
    <source>
        <dbReference type="Pfam" id="PF07883"/>
    </source>
</evidence>
<dbReference type="PANTHER" id="PTHR40112:SF1">
    <property type="entry name" value="H2HPP ISOMERASE"/>
    <property type="match status" value="1"/>
</dbReference>
<dbReference type="Pfam" id="PF07883">
    <property type="entry name" value="Cupin_2"/>
    <property type="match status" value="1"/>
</dbReference>
<dbReference type="InterPro" id="IPR052535">
    <property type="entry name" value="Bacilysin_H2HPP_isomerase"/>
</dbReference>
<gene>
    <name evidence="2" type="ORF">NCTC8580_01079</name>
</gene>
<dbReference type="InterPro" id="IPR011051">
    <property type="entry name" value="RmlC_Cupin_sf"/>
</dbReference>
<dbReference type="AlphaFoldDB" id="A0A0T9JH92"/>
<dbReference type="GO" id="GO:0051213">
    <property type="term" value="F:dioxygenase activity"/>
    <property type="evidence" value="ECO:0007669"/>
    <property type="project" value="UniProtKB-KW"/>
</dbReference>
<reference evidence="2 3" key="1">
    <citation type="submission" date="2018-06" db="EMBL/GenBank/DDBJ databases">
        <authorList>
            <consortium name="Pathogen Informatics"/>
            <person name="Doyle S."/>
        </authorList>
    </citation>
    <scope>NUCLEOTIDE SEQUENCE [LARGE SCALE GENOMIC DNA]</scope>
    <source>
        <strain evidence="2 3">NCTC8580</strain>
    </source>
</reference>
<sequence>MSLYLNKEMISYDMDLHRPKGSESNIQAKFIHGTNFTIAFWQFKTGAKIPEHKHVHETATTILKGSLRLTVDERTIYLHAGDTFIIPSWAIHYAEALEASEVIDVYTPTREDYIARQNGVVETYLTRSQPAE</sequence>
<accession>A0A0T9JH92</accession>
<evidence type="ECO:0000313" key="3">
    <source>
        <dbReference type="Proteomes" id="UP000255087"/>
    </source>
</evidence>
<dbReference type="EMBL" id="UHJC01000001">
    <property type="protein sequence ID" value="SUP81004.1"/>
    <property type="molecule type" value="Genomic_DNA"/>
</dbReference>
<proteinExistence type="predicted"/>
<dbReference type="InterPro" id="IPR013096">
    <property type="entry name" value="Cupin_2"/>
</dbReference>
<dbReference type="Proteomes" id="UP000255087">
    <property type="component" value="Unassembled WGS sequence"/>
</dbReference>
<dbReference type="InterPro" id="IPR014710">
    <property type="entry name" value="RmlC-like_jellyroll"/>
</dbReference>
<keyword evidence="2" id="KW-0560">Oxidoreductase</keyword>
<dbReference type="CDD" id="cd02238">
    <property type="entry name" value="cupin_KdgF"/>
    <property type="match status" value="1"/>
</dbReference>
<dbReference type="SUPFAM" id="SSF51182">
    <property type="entry name" value="RmlC-like cupins"/>
    <property type="match status" value="1"/>
</dbReference>
<protein>
    <submittedName>
        <fullName evidence="2">Gentisate 1,2-dioxygenase</fullName>
    </submittedName>
</protein>
<name>A0A0T9JH92_YERPU</name>
<feature type="domain" description="Cupin type-2" evidence="1">
    <location>
        <begin position="40"/>
        <end position="102"/>
    </location>
</feature>